<dbReference type="AlphaFoldDB" id="A0A6S7BD16"/>
<dbReference type="Pfam" id="PF03922">
    <property type="entry name" value="OmpW"/>
    <property type="match status" value="1"/>
</dbReference>
<dbReference type="Gene3D" id="2.40.160.20">
    <property type="match status" value="1"/>
</dbReference>
<gene>
    <name evidence="3" type="primary">ompW</name>
    <name evidence="3" type="ORF">LMG28138_03969</name>
</gene>
<organism evidence="3 4">
    <name type="scientific">Pararobbsia alpina</name>
    <dbReference type="NCBI Taxonomy" id="621374"/>
    <lineage>
        <taxon>Bacteria</taxon>
        <taxon>Pseudomonadati</taxon>
        <taxon>Pseudomonadota</taxon>
        <taxon>Betaproteobacteria</taxon>
        <taxon>Burkholderiales</taxon>
        <taxon>Burkholderiaceae</taxon>
        <taxon>Pararobbsia</taxon>
    </lineage>
</organism>
<dbReference type="Proteomes" id="UP000494115">
    <property type="component" value="Unassembled WGS sequence"/>
</dbReference>
<reference evidence="3 4" key="1">
    <citation type="submission" date="2020-04" db="EMBL/GenBank/DDBJ databases">
        <authorList>
            <person name="De Canck E."/>
        </authorList>
    </citation>
    <scope>NUCLEOTIDE SEQUENCE [LARGE SCALE GENOMIC DNA]</scope>
    <source>
        <strain evidence="3 4">LMG 28138</strain>
    </source>
</reference>
<evidence type="ECO:0000256" key="2">
    <source>
        <dbReference type="SAM" id="SignalP"/>
    </source>
</evidence>
<keyword evidence="2" id="KW-0732">Signal</keyword>
<dbReference type="PROSITE" id="PS51257">
    <property type="entry name" value="PROKAR_LIPOPROTEIN"/>
    <property type="match status" value="1"/>
</dbReference>
<comment type="subcellular location">
    <subcellularLocation>
        <location evidence="1">Cell outer membrane</location>
    </subcellularLocation>
</comment>
<dbReference type="SUPFAM" id="SSF56925">
    <property type="entry name" value="OMPA-like"/>
    <property type="match status" value="1"/>
</dbReference>
<name>A0A6S7BD16_9BURK</name>
<evidence type="ECO:0000256" key="1">
    <source>
        <dbReference type="ARBA" id="ARBA00004442"/>
    </source>
</evidence>
<dbReference type="PANTHER" id="PTHR36920:SF1">
    <property type="entry name" value="OUTER MEMBRANE PROTEIN W"/>
    <property type="match status" value="1"/>
</dbReference>
<dbReference type="GO" id="GO:0009279">
    <property type="term" value="C:cell outer membrane"/>
    <property type="evidence" value="ECO:0007669"/>
    <property type="project" value="UniProtKB-SubCell"/>
</dbReference>
<evidence type="ECO:0000313" key="4">
    <source>
        <dbReference type="Proteomes" id="UP000494115"/>
    </source>
</evidence>
<sequence length="241" mass="25549">MKLKFIATGAMAIACASAAHAQSAGSFILGTGWLHFSPQDSSSEITVVSRGGSPINRSIPNTGASIGDSDTIGFTALYFVTDNIAVEGVMGVPPSFDIGGEGILAPYGKLGSAKQWSPTLLLKYYFMQAQSRLRPYLGIGVSRVWFSDAAITNQQFLANPLLGGPTSVDVESKWVPVFNGGFSFQVTDHWYAGLSISYLPLKTTATLTSTSATSVGNLTSVSKADIKLNPIVTYINVGYRF</sequence>
<proteinExistence type="predicted"/>
<keyword evidence="4" id="KW-1185">Reference proteome</keyword>
<accession>A0A6S7BD16</accession>
<feature type="signal peptide" evidence="2">
    <location>
        <begin position="1"/>
        <end position="21"/>
    </location>
</feature>
<dbReference type="GO" id="GO:0055085">
    <property type="term" value="P:transmembrane transport"/>
    <property type="evidence" value="ECO:0007669"/>
    <property type="project" value="TreeGrafter"/>
</dbReference>
<dbReference type="InterPro" id="IPR005618">
    <property type="entry name" value="OMPW"/>
</dbReference>
<dbReference type="RefSeq" id="WP_175106519.1">
    <property type="nucleotide sequence ID" value="NZ_CADIKM010000022.1"/>
</dbReference>
<dbReference type="InterPro" id="IPR011250">
    <property type="entry name" value="OMP/PagP_B-barrel"/>
</dbReference>
<dbReference type="EMBL" id="CADIKM010000022">
    <property type="protein sequence ID" value="CAB3795896.1"/>
    <property type="molecule type" value="Genomic_DNA"/>
</dbReference>
<evidence type="ECO:0000313" key="3">
    <source>
        <dbReference type="EMBL" id="CAB3795896.1"/>
    </source>
</evidence>
<dbReference type="PANTHER" id="PTHR36920">
    <property type="match status" value="1"/>
</dbReference>
<feature type="chain" id="PRO_5028810727" evidence="2">
    <location>
        <begin position="22"/>
        <end position="241"/>
    </location>
</feature>
<protein>
    <submittedName>
        <fullName evidence="3">Outer membrane protein W</fullName>
    </submittedName>
</protein>